<dbReference type="Proteomes" id="UP001060085">
    <property type="component" value="Linkage Group LG08"/>
</dbReference>
<keyword evidence="2" id="KW-1185">Reference proteome</keyword>
<reference evidence="2" key="1">
    <citation type="journal article" date="2023" name="Nat. Plants">
        <title>Single-cell RNA sequencing provides a high-resolution roadmap for understanding the multicellular compartmentation of specialized metabolism.</title>
        <authorList>
            <person name="Sun S."/>
            <person name="Shen X."/>
            <person name="Li Y."/>
            <person name="Li Y."/>
            <person name="Wang S."/>
            <person name="Li R."/>
            <person name="Zhang H."/>
            <person name="Shen G."/>
            <person name="Guo B."/>
            <person name="Wei J."/>
            <person name="Xu J."/>
            <person name="St-Pierre B."/>
            <person name="Chen S."/>
            <person name="Sun C."/>
        </authorList>
    </citation>
    <scope>NUCLEOTIDE SEQUENCE [LARGE SCALE GENOMIC DNA]</scope>
</reference>
<dbReference type="EMBL" id="CM044708">
    <property type="protein sequence ID" value="KAI5648955.1"/>
    <property type="molecule type" value="Genomic_DNA"/>
</dbReference>
<proteinExistence type="predicted"/>
<comment type="caution">
    <text evidence="1">The sequence shown here is derived from an EMBL/GenBank/DDBJ whole genome shotgun (WGS) entry which is preliminary data.</text>
</comment>
<sequence length="119" mass="13751">MVKKSKQCFATNYSGIHRLETYRIQNVAKFFGHLLSTDALNWNILACIRLHEEERNSSSQIFIKILFQELCDELGIDLLGKKLNEDSVRDSVAGIFPKDSKRNIQFCINFFTCIGFWGI</sequence>
<evidence type="ECO:0000313" key="2">
    <source>
        <dbReference type="Proteomes" id="UP001060085"/>
    </source>
</evidence>
<name>A0ACB9ZRA5_CATRO</name>
<protein>
    <submittedName>
        <fullName evidence="1">Uncharacterized protein</fullName>
    </submittedName>
</protein>
<organism evidence="1 2">
    <name type="scientific">Catharanthus roseus</name>
    <name type="common">Madagascar periwinkle</name>
    <name type="synonym">Vinca rosea</name>
    <dbReference type="NCBI Taxonomy" id="4058"/>
    <lineage>
        <taxon>Eukaryota</taxon>
        <taxon>Viridiplantae</taxon>
        <taxon>Streptophyta</taxon>
        <taxon>Embryophyta</taxon>
        <taxon>Tracheophyta</taxon>
        <taxon>Spermatophyta</taxon>
        <taxon>Magnoliopsida</taxon>
        <taxon>eudicotyledons</taxon>
        <taxon>Gunneridae</taxon>
        <taxon>Pentapetalae</taxon>
        <taxon>asterids</taxon>
        <taxon>lamiids</taxon>
        <taxon>Gentianales</taxon>
        <taxon>Apocynaceae</taxon>
        <taxon>Rauvolfioideae</taxon>
        <taxon>Vinceae</taxon>
        <taxon>Catharanthinae</taxon>
        <taxon>Catharanthus</taxon>
    </lineage>
</organism>
<accession>A0ACB9ZRA5</accession>
<evidence type="ECO:0000313" key="1">
    <source>
        <dbReference type="EMBL" id="KAI5648955.1"/>
    </source>
</evidence>
<gene>
    <name evidence="1" type="ORF">M9H77_34960</name>
</gene>